<proteinExistence type="predicted"/>
<dbReference type="InterPro" id="IPR013087">
    <property type="entry name" value="Znf_C2H2_type"/>
</dbReference>
<keyword evidence="1" id="KW-0862">Zinc</keyword>
<keyword evidence="5" id="KW-1185">Reference proteome</keyword>
<reference evidence="4" key="1">
    <citation type="submission" date="2021-03" db="EMBL/GenBank/DDBJ databases">
        <authorList>
            <person name="Tagirdzhanova G."/>
        </authorList>
    </citation>
    <scope>NUCLEOTIDE SEQUENCE</scope>
</reference>
<dbReference type="AlphaFoldDB" id="A0A8H3IQW5"/>
<gene>
    <name evidence="4" type="ORF">ALECFALPRED_004506</name>
</gene>
<keyword evidence="1" id="KW-0863">Zinc-finger</keyword>
<dbReference type="InterPro" id="IPR036236">
    <property type="entry name" value="Znf_C2H2_sf"/>
</dbReference>
<dbReference type="SMART" id="SM00355">
    <property type="entry name" value="ZnF_C2H2"/>
    <property type="match status" value="2"/>
</dbReference>
<evidence type="ECO:0000313" key="4">
    <source>
        <dbReference type="EMBL" id="CAF9930040.1"/>
    </source>
</evidence>
<protein>
    <recommendedName>
        <fullName evidence="3">C2H2-type domain-containing protein</fullName>
    </recommendedName>
</protein>
<dbReference type="Proteomes" id="UP000664203">
    <property type="component" value="Unassembled WGS sequence"/>
</dbReference>
<accession>A0A8H3IQW5</accession>
<sequence>MAYFGHNSRAEESGFEYPPVPDAHTDPYSAFDAYSGNQAWVPNHLTGLHPSLYPSDGYQGMAPPTPPQHHFSYQDHGVPILRQIAPATSPASSSDHGFSPSLPLTDHTRSPADATNIKFVSYSAEAPSRKRPRGTTGTIVCDKCGGKFTRVHSLGRHNRTCHGKKVAEKSTSTQRKTFKAKDTRLASDHVNYALTALKPRPTSPEEQNQVVGLSSNLRAMTTTSMRMNSPSAENASLMSDSYTPNIQFQMPISTRSYIPRGPDTSEHHNNFFCDLCPEIFARRDILQLHKARIHGLTEVPNLPDSGSIDRPRYLTGVTLENANKHSRRAFQTFEGGGLSSSPCQPCTMKGLDCIVNPLVSGKCSYCNHCDNGCYCGAAGVKYYVPRGIAHDPWVIAAQQNNSSQAGYGAGFRPQTAGYSIIPTGSNISLGPNTFVDTLPDYSNGYPPVPQ</sequence>
<evidence type="ECO:0000313" key="5">
    <source>
        <dbReference type="Proteomes" id="UP000664203"/>
    </source>
</evidence>
<feature type="region of interest" description="Disordered" evidence="2">
    <location>
        <begin position="87"/>
        <end position="110"/>
    </location>
</feature>
<dbReference type="EMBL" id="CAJPDR010000277">
    <property type="protein sequence ID" value="CAF9930040.1"/>
    <property type="molecule type" value="Genomic_DNA"/>
</dbReference>
<dbReference type="OrthoDB" id="5348228at2759"/>
<dbReference type="GO" id="GO:0008270">
    <property type="term" value="F:zinc ion binding"/>
    <property type="evidence" value="ECO:0007669"/>
    <property type="project" value="UniProtKB-KW"/>
</dbReference>
<keyword evidence="1" id="KW-0479">Metal-binding</keyword>
<name>A0A8H3IQW5_9LECA</name>
<feature type="domain" description="C2H2-type" evidence="3">
    <location>
        <begin position="271"/>
        <end position="294"/>
    </location>
</feature>
<dbReference type="PROSITE" id="PS50157">
    <property type="entry name" value="ZINC_FINGER_C2H2_2"/>
    <property type="match status" value="2"/>
</dbReference>
<evidence type="ECO:0000256" key="2">
    <source>
        <dbReference type="SAM" id="MobiDB-lite"/>
    </source>
</evidence>
<evidence type="ECO:0000259" key="3">
    <source>
        <dbReference type="PROSITE" id="PS50157"/>
    </source>
</evidence>
<evidence type="ECO:0000256" key="1">
    <source>
        <dbReference type="PROSITE-ProRule" id="PRU00042"/>
    </source>
</evidence>
<feature type="domain" description="C2H2-type" evidence="3">
    <location>
        <begin position="139"/>
        <end position="167"/>
    </location>
</feature>
<feature type="region of interest" description="Disordered" evidence="2">
    <location>
        <begin position="1"/>
        <end position="21"/>
    </location>
</feature>
<dbReference type="SUPFAM" id="SSF57667">
    <property type="entry name" value="beta-beta-alpha zinc fingers"/>
    <property type="match status" value="1"/>
</dbReference>
<comment type="caution">
    <text evidence="4">The sequence shown here is derived from an EMBL/GenBank/DDBJ whole genome shotgun (WGS) entry which is preliminary data.</text>
</comment>
<dbReference type="PROSITE" id="PS00028">
    <property type="entry name" value="ZINC_FINGER_C2H2_1"/>
    <property type="match status" value="2"/>
</dbReference>
<organism evidence="4 5">
    <name type="scientific">Alectoria fallacina</name>
    <dbReference type="NCBI Taxonomy" id="1903189"/>
    <lineage>
        <taxon>Eukaryota</taxon>
        <taxon>Fungi</taxon>
        <taxon>Dikarya</taxon>
        <taxon>Ascomycota</taxon>
        <taxon>Pezizomycotina</taxon>
        <taxon>Lecanoromycetes</taxon>
        <taxon>OSLEUM clade</taxon>
        <taxon>Lecanoromycetidae</taxon>
        <taxon>Lecanorales</taxon>
        <taxon>Lecanorineae</taxon>
        <taxon>Parmeliaceae</taxon>
        <taxon>Alectoria</taxon>
    </lineage>
</organism>